<proteinExistence type="predicted"/>
<dbReference type="InterPro" id="IPR058940">
    <property type="entry name" value="mS26_fungi"/>
</dbReference>
<feature type="non-terminal residue" evidence="2">
    <location>
        <position position="1"/>
    </location>
</feature>
<dbReference type="AlphaFoldDB" id="A0A3E2HMA1"/>
<dbReference type="Proteomes" id="UP000258309">
    <property type="component" value="Unassembled WGS sequence"/>
</dbReference>
<organism evidence="2 3">
    <name type="scientific">Scytalidium lignicola</name>
    <name type="common">Hyphomycete</name>
    <dbReference type="NCBI Taxonomy" id="5539"/>
    <lineage>
        <taxon>Eukaryota</taxon>
        <taxon>Fungi</taxon>
        <taxon>Dikarya</taxon>
        <taxon>Ascomycota</taxon>
        <taxon>Pezizomycotina</taxon>
        <taxon>Leotiomycetes</taxon>
        <taxon>Leotiomycetes incertae sedis</taxon>
        <taxon>Scytalidium</taxon>
    </lineage>
</organism>
<accession>A0A3E2HMA1</accession>
<keyword evidence="3" id="KW-1185">Reference proteome</keyword>
<comment type="caution">
    <text evidence="2">The sequence shown here is derived from an EMBL/GenBank/DDBJ whole genome shotgun (WGS) entry which is preliminary data.</text>
</comment>
<gene>
    <name evidence="2" type="ORF">B7463_g1775</name>
</gene>
<dbReference type="EMBL" id="NCSJ02000019">
    <property type="protein sequence ID" value="RFU34534.1"/>
    <property type="molecule type" value="Genomic_DNA"/>
</dbReference>
<name>A0A3E2HMA1_SCYLI</name>
<dbReference type="CDD" id="cd23703">
    <property type="entry name" value="mS26_PET12"/>
    <property type="match status" value="1"/>
</dbReference>
<reference evidence="2 3" key="1">
    <citation type="submission" date="2018-05" db="EMBL/GenBank/DDBJ databases">
        <title>Draft genome sequence of Scytalidium lignicola DSM 105466, a ubiquitous saprotrophic fungus.</title>
        <authorList>
            <person name="Buettner E."/>
            <person name="Gebauer A.M."/>
            <person name="Hofrichter M."/>
            <person name="Liers C."/>
            <person name="Kellner H."/>
        </authorList>
    </citation>
    <scope>NUCLEOTIDE SEQUENCE [LARGE SCALE GENOMIC DNA]</scope>
    <source>
        <strain evidence="2 3">DSM 105466</strain>
    </source>
</reference>
<dbReference type="Pfam" id="PF26163">
    <property type="entry name" value="mS26"/>
    <property type="match status" value="1"/>
</dbReference>
<sequence>MPSLVSRSSLSSLARCQSCTASIPFRNFSTSSSLSKIFPESPKFIEIPTPPQRDAIPPRDIKGTLPSPRNIFPTRGPKKTDPEYLAAATQEPVAHHHLSKPQNEYIAWKRRMAEWRRTNLREGIVELHERKIRQDKRVASRSQWKRKERDQRFNAPIREDERLTNPTITAAMSKLQVGPLPDPDREVRLAEKAERAKAKEAMREEARRDALHTLYMHARSFITTEQQLDAEIEKIFVEFPFGQVHEGKTNIWDALGAPPTVQDMLSTINNTQRSAVAYHAGPADLTGKRIKRIAEELTGGKMD</sequence>
<evidence type="ECO:0000313" key="3">
    <source>
        <dbReference type="Proteomes" id="UP000258309"/>
    </source>
</evidence>
<dbReference type="OMA" id="WNLGPPP"/>
<dbReference type="OrthoDB" id="5223508at2759"/>
<evidence type="ECO:0000256" key="1">
    <source>
        <dbReference type="SAM" id="MobiDB-lite"/>
    </source>
</evidence>
<feature type="non-terminal residue" evidence="2">
    <location>
        <position position="303"/>
    </location>
</feature>
<protein>
    <submittedName>
        <fullName evidence="2">Uncharacterized protein</fullName>
    </submittedName>
</protein>
<feature type="region of interest" description="Disordered" evidence="1">
    <location>
        <begin position="43"/>
        <end position="81"/>
    </location>
</feature>
<evidence type="ECO:0000313" key="2">
    <source>
        <dbReference type="EMBL" id="RFU34534.1"/>
    </source>
</evidence>
<dbReference type="STRING" id="5539.A0A3E2HMA1"/>